<evidence type="ECO:0000256" key="1">
    <source>
        <dbReference type="ARBA" id="ARBA00001947"/>
    </source>
</evidence>
<gene>
    <name evidence="7" type="ordered locus">Spirs_2735</name>
</gene>
<reference evidence="7 8" key="1">
    <citation type="journal article" date="2010" name="Stand. Genomic Sci.">
        <title>Complete genome sequence of Spirochaeta smaragdinae type strain (SEBR 4228).</title>
        <authorList>
            <person name="Mavromatis K."/>
            <person name="Yasawong M."/>
            <person name="Chertkov O."/>
            <person name="Lapidus A."/>
            <person name="Lucas S."/>
            <person name="Nolan M."/>
            <person name="Del Rio T.G."/>
            <person name="Tice H."/>
            <person name="Cheng J.F."/>
            <person name="Pitluck S."/>
            <person name="Liolios K."/>
            <person name="Ivanova N."/>
            <person name="Tapia R."/>
            <person name="Han C."/>
            <person name="Bruce D."/>
            <person name="Goodwin L."/>
            <person name="Pati A."/>
            <person name="Chen A."/>
            <person name="Palaniappan K."/>
            <person name="Land M."/>
            <person name="Hauser L."/>
            <person name="Chang Y.J."/>
            <person name="Jeffries C.D."/>
            <person name="Detter J.C."/>
            <person name="Rohde M."/>
            <person name="Brambilla E."/>
            <person name="Spring S."/>
            <person name="Goker M."/>
            <person name="Sikorski J."/>
            <person name="Woyke T."/>
            <person name="Bristow J."/>
            <person name="Eisen J.A."/>
            <person name="Markowitz V."/>
            <person name="Hugenholtz P."/>
            <person name="Klenk H.P."/>
            <person name="Kyrpides N.C."/>
        </authorList>
    </citation>
    <scope>NUCLEOTIDE SEQUENCE [LARGE SCALE GENOMIC DNA]</scope>
    <source>
        <strain evidence="8">DSM 11293 / JCM 15392 / SEBR 4228</strain>
    </source>
</reference>
<comment type="PTM">
    <text evidence="5">Carbamylation allows a single lysine to coordinate two divalent metal cations.</text>
</comment>
<keyword evidence="8" id="KW-1185">Reference proteome</keyword>
<name>E1R8T2_SEDSS</name>
<keyword evidence="4" id="KW-0378">Hydrolase</keyword>
<evidence type="ECO:0000256" key="3">
    <source>
        <dbReference type="ARBA" id="ARBA00022723"/>
    </source>
</evidence>
<evidence type="ECO:0000256" key="5">
    <source>
        <dbReference type="PIRSR" id="PIRSR611778-50"/>
    </source>
</evidence>
<dbReference type="Gene3D" id="2.30.40.10">
    <property type="entry name" value="Urease, subunit C, domain 1"/>
    <property type="match status" value="1"/>
</dbReference>
<protein>
    <submittedName>
        <fullName evidence="7">Dihydropyrimidinase</fullName>
    </submittedName>
</protein>
<dbReference type="InterPro" id="IPR011059">
    <property type="entry name" value="Metal-dep_hydrolase_composite"/>
</dbReference>
<dbReference type="GO" id="GO:0005829">
    <property type="term" value="C:cytosol"/>
    <property type="evidence" value="ECO:0007669"/>
    <property type="project" value="TreeGrafter"/>
</dbReference>
<dbReference type="EMBL" id="CP002116">
    <property type="protein sequence ID" value="ADK81839.1"/>
    <property type="molecule type" value="Genomic_DNA"/>
</dbReference>
<evidence type="ECO:0000313" key="8">
    <source>
        <dbReference type="Proteomes" id="UP000002318"/>
    </source>
</evidence>
<dbReference type="InterPro" id="IPR011778">
    <property type="entry name" value="Hydantoinase/dihydroPyrase"/>
</dbReference>
<feature type="modified residue" description="N6-carboxylysine" evidence="5">
    <location>
        <position position="152"/>
    </location>
</feature>
<accession>E1R8T2</accession>
<feature type="domain" description="Amidohydrolase-related" evidence="6">
    <location>
        <begin position="53"/>
        <end position="434"/>
    </location>
</feature>
<dbReference type="eggNOG" id="COG0044">
    <property type="taxonomic scope" value="Bacteria"/>
</dbReference>
<dbReference type="NCBIfam" id="TIGR02033">
    <property type="entry name" value="D-hydantoinase"/>
    <property type="match status" value="1"/>
</dbReference>
<dbReference type="SUPFAM" id="SSF51556">
    <property type="entry name" value="Metallo-dependent hydrolases"/>
    <property type="match status" value="1"/>
</dbReference>
<dbReference type="Proteomes" id="UP000002318">
    <property type="component" value="Chromosome"/>
</dbReference>
<dbReference type="SUPFAM" id="SSF51338">
    <property type="entry name" value="Composite domain of metallo-dependent hydrolases"/>
    <property type="match status" value="2"/>
</dbReference>
<comment type="similarity">
    <text evidence="2">Belongs to the metallo-dependent hydrolases superfamily. Hydantoinase/dihydropyrimidinase family.</text>
</comment>
<comment type="cofactor">
    <cofactor evidence="1">
        <name>Zn(2+)</name>
        <dbReference type="ChEBI" id="CHEBI:29105"/>
    </cofactor>
</comment>
<evidence type="ECO:0000256" key="2">
    <source>
        <dbReference type="ARBA" id="ARBA00008829"/>
    </source>
</evidence>
<evidence type="ECO:0000313" key="7">
    <source>
        <dbReference type="EMBL" id="ADK81839.1"/>
    </source>
</evidence>
<dbReference type="PANTHER" id="PTHR11647">
    <property type="entry name" value="HYDRANTOINASE/DIHYDROPYRIMIDINASE FAMILY MEMBER"/>
    <property type="match status" value="1"/>
</dbReference>
<sequence>MKSLICGGTIVSPLGKTRADLLIDGEKIAAIGDLAGSEEAAGATCIDASGKLIFPGIIDAHTHYHLESRGTVTADSFFEGSRAAAFGGVTTVIDFADQEAGKRLQESSSERIAAMREGMACDFALHQSVYTVHDGIEKELQHLKALGVTTVKIFTTYKREGYLIDESGLRRLFEACRDLQMMVSVHAEDDDMIEELEAEYEGRPLPPSMHPVLRPSESEYRAIKKIGELAHSVSMPIYIVHLSSSRGYDAVCELKGKGVRMMIETTPHYLLLDNDLLSRPEAQKYIMTPPLRRPEDNAALWKGLEAGNIDIIATDHCSFTREQKMASDSVLTILPGIPGSEELLPLVHTEGVGKGRISLERMVSLLSEMPAKAFGLYPRKGLIAEGSDADLVIFDPEKEVVLTDERQHTAAGYTPYNGWKVKGMVEATIFRGTLIVSDGIYHGKAGSGQFLAAGLPELYRRG</sequence>
<dbReference type="PANTHER" id="PTHR11647:SF1">
    <property type="entry name" value="COLLAPSIN RESPONSE MEDIATOR PROTEIN"/>
    <property type="match status" value="1"/>
</dbReference>
<dbReference type="STRING" id="573413.Spirs_2735"/>
<dbReference type="Gene3D" id="3.20.20.140">
    <property type="entry name" value="Metal-dependent hydrolases"/>
    <property type="match status" value="1"/>
</dbReference>
<dbReference type="KEGG" id="ssm:Spirs_2735"/>
<dbReference type="InterPro" id="IPR006680">
    <property type="entry name" value="Amidohydro-rel"/>
</dbReference>
<dbReference type="OrthoDB" id="9765462at2"/>
<keyword evidence="3" id="KW-0479">Metal-binding</keyword>
<dbReference type="Pfam" id="PF01979">
    <property type="entry name" value="Amidohydro_1"/>
    <property type="match status" value="1"/>
</dbReference>
<organism evidence="7 8">
    <name type="scientific">Sediminispirochaeta smaragdinae (strain DSM 11293 / JCM 15392 / SEBR 4228)</name>
    <name type="common">Spirochaeta smaragdinae</name>
    <dbReference type="NCBI Taxonomy" id="573413"/>
    <lineage>
        <taxon>Bacteria</taxon>
        <taxon>Pseudomonadati</taxon>
        <taxon>Spirochaetota</taxon>
        <taxon>Spirochaetia</taxon>
        <taxon>Spirochaetales</taxon>
        <taxon>Spirochaetaceae</taxon>
        <taxon>Sediminispirochaeta</taxon>
    </lineage>
</organism>
<dbReference type="InterPro" id="IPR050378">
    <property type="entry name" value="Metallo-dep_Hydrolases_sf"/>
</dbReference>
<evidence type="ECO:0000256" key="4">
    <source>
        <dbReference type="ARBA" id="ARBA00022801"/>
    </source>
</evidence>
<dbReference type="InterPro" id="IPR032466">
    <property type="entry name" value="Metal_Hydrolase"/>
</dbReference>
<dbReference type="RefSeq" id="WP_013255300.1">
    <property type="nucleotide sequence ID" value="NC_014364.1"/>
</dbReference>
<evidence type="ECO:0000259" key="6">
    <source>
        <dbReference type="Pfam" id="PF01979"/>
    </source>
</evidence>
<dbReference type="AlphaFoldDB" id="E1R8T2"/>
<dbReference type="GO" id="GO:0046872">
    <property type="term" value="F:metal ion binding"/>
    <property type="evidence" value="ECO:0007669"/>
    <property type="project" value="UniProtKB-KW"/>
</dbReference>
<dbReference type="FunFam" id="3.20.20.140:FF:000174">
    <property type="entry name" value="Dihydropyrimidinase-related protein 2"/>
    <property type="match status" value="1"/>
</dbReference>
<dbReference type="HOGENOM" id="CLU_015572_2_0_12"/>
<dbReference type="GO" id="GO:0016812">
    <property type="term" value="F:hydrolase activity, acting on carbon-nitrogen (but not peptide) bonds, in cyclic amides"/>
    <property type="evidence" value="ECO:0007669"/>
    <property type="project" value="TreeGrafter"/>
</dbReference>
<proteinExistence type="inferred from homology"/>